<protein>
    <submittedName>
        <fullName evidence="2">Uncharacterized protein</fullName>
    </submittedName>
</protein>
<reference evidence="2 3" key="1">
    <citation type="submission" date="2022-04" db="EMBL/GenBank/DDBJ databases">
        <title>The arsenic-methylating capacity of Chitinophaga filiformis YT5 during chitin decomposition.</title>
        <authorList>
            <person name="Chen G."/>
            <person name="Liang Y."/>
        </authorList>
    </citation>
    <scope>NUCLEOTIDE SEQUENCE [LARGE SCALE GENOMIC DNA]</scope>
    <source>
        <strain evidence="2 3">YT5</strain>
    </source>
</reference>
<feature type="compositionally biased region" description="Basic and acidic residues" evidence="1">
    <location>
        <begin position="1"/>
        <end position="24"/>
    </location>
</feature>
<evidence type="ECO:0000256" key="1">
    <source>
        <dbReference type="SAM" id="MobiDB-lite"/>
    </source>
</evidence>
<dbReference type="RefSeq" id="WP_247811028.1">
    <property type="nucleotide sequence ID" value="NZ_CP095855.1"/>
</dbReference>
<evidence type="ECO:0000313" key="2">
    <source>
        <dbReference type="EMBL" id="UPK68653.1"/>
    </source>
</evidence>
<proteinExistence type="predicted"/>
<dbReference type="EMBL" id="CP095855">
    <property type="protein sequence ID" value="UPK68653.1"/>
    <property type="molecule type" value="Genomic_DNA"/>
</dbReference>
<feature type="region of interest" description="Disordered" evidence="1">
    <location>
        <begin position="1"/>
        <end position="27"/>
    </location>
</feature>
<dbReference type="Proteomes" id="UP000830198">
    <property type="component" value="Chromosome"/>
</dbReference>
<organism evidence="2 3">
    <name type="scientific">Chitinophaga filiformis</name>
    <name type="common">Myxococcus filiformis</name>
    <name type="synonym">Flexibacter filiformis</name>
    <dbReference type="NCBI Taxonomy" id="104663"/>
    <lineage>
        <taxon>Bacteria</taxon>
        <taxon>Pseudomonadati</taxon>
        <taxon>Bacteroidota</taxon>
        <taxon>Chitinophagia</taxon>
        <taxon>Chitinophagales</taxon>
        <taxon>Chitinophagaceae</taxon>
        <taxon>Chitinophaga</taxon>
    </lineage>
</organism>
<sequence>MKNDTMKDKVKTLSEKKQLADKPPRLVSGKSSLAQIIKTKEQADEFMEKLNRAFNNVS</sequence>
<evidence type="ECO:0000313" key="3">
    <source>
        <dbReference type="Proteomes" id="UP000830198"/>
    </source>
</evidence>
<gene>
    <name evidence="2" type="ORF">MYF79_27210</name>
</gene>
<accession>A0ABY4HZ04</accession>
<keyword evidence="3" id="KW-1185">Reference proteome</keyword>
<name>A0ABY4HZ04_CHIFI</name>